<dbReference type="InterPro" id="IPR045229">
    <property type="entry name" value="TPP_enz"/>
</dbReference>
<dbReference type="EMBL" id="JAZIBG010000048">
    <property type="protein sequence ID" value="MEF7616730.1"/>
    <property type="molecule type" value="Genomic_DNA"/>
</dbReference>
<evidence type="ECO:0000259" key="5">
    <source>
        <dbReference type="Pfam" id="PF00205"/>
    </source>
</evidence>
<reference evidence="8 9" key="1">
    <citation type="submission" date="2024-02" db="EMBL/GenBank/DDBJ databases">
        <title>Genome sequence of Aquincola sp. MAHUQ-54.</title>
        <authorList>
            <person name="Huq M.A."/>
        </authorList>
    </citation>
    <scope>NUCLEOTIDE SEQUENCE [LARGE SCALE GENOMIC DNA]</scope>
    <source>
        <strain evidence="8 9">MAHUQ-54</strain>
    </source>
</reference>
<comment type="caution">
    <text evidence="8">The sequence shown here is derived from an EMBL/GenBank/DDBJ whole genome shotgun (WGS) entry which is preliminary data.</text>
</comment>
<comment type="cofactor">
    <cofactor evidence="1">
        <name>thiamine diphosphate</name>
        <dbReference type="ChEBI" id="CHEBI:58937"/>
    </cofactor>
</comment>
<dbReference type="Gene3D" id="3.40.50.970">
    <property type="match status" value="2"/>
</dbReference>
<dbReference type="GO" id="GO:0000287">
    <property type="term" value="F:magnesium ion binding"/>
    <property type="evidence" value="ECO:0007669"/>
    <property type="project" value="InterPro"/>
</dbReference>
<comment type="similarity">
    <text evidence="2 4">Belongs to the TPP enzyme family.</text>
</comment>
<evidence type="ECO:0000256" key="3">
    <source>
        <dbReference type="ARBA" id="ARBA00023052"/>
    </source>
</evidence>
<dbReference type="Gene3D" id="3.40.50.1220">
    <property type="entry name" value="TPP-binding domain"/>
    <property type="match status" value="1"/>
</dbReference>
<dbReference type="Pfam" id="PF02776">
    <property type="entry name" value="TPP_enzyme_N"/>
    <property type="match status" value="1"/>
</dbReference>
<dbReference type="GO" id="GO:0003984">
    <property type="term" value="F:acetolactate synthase activity"/>
    <property type="evidence" value="ECO:0007669"/>
    <property type="project" value="TreeGrafter"/>
</dbReference>
<feature type="domain" description="Thiamine pyrophosphate enzyme central" evidence="5">
    <location>
        <begin position="214"/>
        <end position="352"/>
    </location>
</feature>
<dbReference type="GO" id="GO:0030976">
    <property type="term" value="F:thiamine pyrophosphate binding"/>
    <property type="evidence" value="ECO:0007669"/>
    <property type="project" value="InterPro"/>
</dbReference>
<dbReference type="PANTHER" id="PTHR18968:SF13">
    <property type="entry name" value="ACETOLACTATE SYNTHASE CATALYTIC SUBUNIT, MITOCHONDRIAL"/>
    <property type="match status" value="1"/>
</dbReference>
<protein>
    <submittedName>
        <fullName evidence="8">Thiamine pyrophosphate-binding protein</fullName>
    </submittedName>
</protein>
<dbReference type="SUPFAM" id="SSF52518">
    <property type="entry name" value="Thiamin diphosphate-binding fold (THDP-binding)"/>
    <property type="match status" value="2"/>
</dbReference>
<evidence type="ECO:0000256" key="1">
    <source>
        <dbReference type="ARBA" id="ARBA00001964"/>
    </source>
</evidence>
<evidence type="ECO:0000256" key="4">
    <source>
        <dbReference type="RuleBase" id="RU362132"/>
    </source>
</evidence>
<accession>A0AAW9QP10</accession>
<gene>
    <name evidence="8" type="ORF">V4F39_22640</name>
</gene>
<evidence type="ECO:0000259" key="6">
    <source>
        <dbReference type="Pfam" id="PF02775"/>
    </source>
</evidence>
<dbReference type="InterPro" id="IPR012001">
    <property type="entry name" value="Thiamin_PyroP_enz_TPP-bd_dom"/>
</dbReference>
<dbReference type="AlphaFoldDB" id="A0AAW9QP10"/>
<evidence type="ECO:0000256" key="2">
    <source>
        <dbReference type="ARBA" id="ARBA00007812"/>
    </source>
</evidence>
<proteinExistence type="inferred from homology"/>
<dbReference type="InterPro" id="IPR029035">
    <property type="entry name" value="DHS-like_NAD/FAD-binding_dom"/>
</dbReference>
<dbReference type="PROSITE" id="PS00187">
    <property type="entry name" value="TPP_ENZYMES"/>
    <property type="match status" value="1"/>
</dbReference>
<organism evidence="8 9">
    <name type="scientific">Aquincola agrisoli</name>
    <dbReference type="NCBI Taxonomy" id="3119538"/>
    <lineage>
        <taxon>Bacteria</taxon>
        <taxon>Pseudomonadati</taxon>
        <taxon>Pseudomonadota</taxon>
        <taxon>Betaproteobacteria</taxon>
        <taxon>Burkholderiales</taxon>
        <taxon>Sphaerotilaceae</taxon>
        <taxon>Aquincola</taxon>
    </lineage>
</organism>
<dbReference type="CDD" id="cd00568">
    <property type="entry name" value="TPP_enzymes"/>
    <property type="match status" value="1"/>
</dbReference>
<feature type="domain" description="Thiamine pyrophosphate enzyme N-terminal TPP-binding" evidence="7">
    <location>
        <begin position="16"/>
        <end position="110"/>
    </location>
</feature>
<name>A0AAW9QP10_9BURK</name>
<dbReference type="PANTHER" id="PTHR18968">
    <property type="entry name" value="THIAMINE PYROPHOSPHATE ENZYMES"/>
    <property type="match status" value="1"/>
</dbReference>
<evidence type="ECO:0000313" key="8">
    <source>
        <dbReference type="EMBL" id="MEF7616730.1"/>
    </source>
</evidence>
<evidence type="ECO:0000313" key="9">
    <source>
        <dbReference type="Proteomes" id="UP001336250"/>
    </source>
</evidence>
<dbReference type="Proteomes" id="UP001336250">
    <property type="component" value="Unassembled WGS sequence"/>
</dbReference>
<keyword evidence="9" id="KW-1185">Reference proteome</keyword>
<dbReference type="GO" id="GO:0009097">
    <property type="term" value="P:isoleucine biosynthetic process"/>
    <property type="evidence" value="ECO:0007669"/>
    <property type="project" value="TreeGrafter"/>
</dbReference>
<dbReference type="RefSeq" id="WP_332292296.1">
    <property type="nucleotide sequence ID" value="NZ_JAZIBG010000048.1"/>
</dbReference>
<keyword evidence="3 4" id="KW-0786">Thiamine pyrophosphate</keyword>
<dbReference type="GO" id="GO:0050660">
    <property type="term" value="F:flavin adenine dinucleotide binding"/>
    <property type="evidence" value="ECO:0007669"/>
    <property type="project" value="TreeGrafter"/>
</dbReference>
<dbReference type="SUPFAM" id="SSF52467">
    <property type="entry name" value="DHS-like NAD/FAD-binding domain"/>
    <property type="match status" value="1"/>
</dbReference>
<feature type="domain" description="Thiamine pyrophosphate enzyme TPP-binding" evidence="6">
    <location>
        <begin position="412"/>
        <end position="553"/>
    </location>
</feature>
<dbReference type="InterPro" id="IPR012000">
    <property type="entry name" value="Thiamin_PyroP_enz_cen_dom"/>
</dbReference>
<dbReference type="Pfam" id="PF00205">
    <property type="entry name" value="TPP_enzyme_M"/>
    <property type="match status" value="1"/>
</dbReference>
<dbReference type="CDD" id="cd07035">
    <property type="entry name" value="TPP_PYR_POX_like"/>
    <property type="match status" value="1"/>
</dbReference>
<dbReference type="InterPro" id="IPR000399">
    <property type="entry name" value="TPP-bd_CS"/>
</dbReference>
<dbReference type="InterPro" id="IPR029061">
    <property type="entry name" value="THDP-binding"/>
</dbReference>
<evidence type="ECO:0000259" key="7">
    <source>
        <dbReference type="Pfam" id="PF02776"/>
    </source>
</evidence>
<dbReference type="GO" id="GO:0005948">
    <property type="term" value="C:acetolactate synthase complex"/>
    <property type="evidence" value="ECO:0007669"/>
    <property type="project" value="TreeGrafter"/>
</dbReference>
<sequence>MTVNRTLGGDSAAVPDLIAQVLEEAGITAVFGISGGHTGRIFGALEKRQQRIRTVLVREESLAAVMAEVYGRLTRKPGVVLGQGPWVLGNGLVGTIEARLSSSPMLLLTDFSDTPPFSLHGPYQSGTGEYGNWDARQAFSGVVKQVFAAHEPMPAVHATQLAIKHALTGQPGPVAVIYSLSALTGRVDADSQPRLYPTQHYLPTPLPPADPARVAAAAGVLQAAKRPVLIAGNGVRLADAFGPLQALAEAAGLPVVTTPSGKGGLAETHPLALGVFGTFGTPAANACVAEADVVLVVGSKLTASDTAREHPALLDPERQTFIQIDVEPRNASWTFPAEHVLIGDAATVLGQLQAALKQPSAAAGLARVREHREALGHFAGPAYRSEASPLLPQRIIAALQEHLPEDTVICCDAGENRIFMTHCYQTRRAGHFIQAAGAGPMGFAIPAALAAKLLHPGQPVVAVCGDGGFAMTMNGLMTAVEQDLPIVTVILNNQALGWSLHSRGPFATRLGDFDHAAIARGVGCEGVRITQAAQLGPALRKAVAARRPTVLDVLTSLDVSFEDFSSPLARATPAPRVD</sequence>
<dbReference type="Pfam" id="PF02775">
    <property type="entry name" value="TPP_enzyme_C"/>
    <property type="match status" value="1"/>
</dbReference>
<dbReference type="InterPro" id="IPR011766">
    <property type="entry name" value="TPP_enzyme_TPP-bd"/>
</dbReference>
<dbReference type="GO" id="GO:0009099">
    <property type="term" value="P:L-valine biosynthetic process"/>
    <property type="evidence" value="ECO:0007669"/>
    <property type="project" value="TreeGrafter"/>
</dbReference>